<evidence type="ECO:0000256" key="3">
    <source>
        <dbReference type="ARBA" id="ARBA00022927"/>
    </source>
</evidence>
<accession>A0A9W7LCN9</accession>
<dbReference type="GO" id="GO:0031267">
    <property type="term" value="F:small GTPase binding"/>
    <property type="evidence" value="ECO:0007669"/>
    <property type="project" value="TreeGrafter"/>
</dbReference>
<evidence type="ECO:0000256" key="4">
    <source>
        <dbReference type="SAM" id="MobiDB-lite"/>
    </source>
</evidence>
<proteinExistence type="inferred from homology"/>
<dbReference type="PANTHER" id="PTHR15837">
    <property type="entry name" value="RAN GUANINE NUCLEOTIDE RELEASE FACTOR"/>
    <property type="match status" value="1"/>
</dbReference>
<comment type="similarity">
    <text evidence="1">Belongs to the MOG1 family.</text>
</comment>
<dbReference type="EMBL" id="BRYA01000230">
    <property type="protein sequence ID" value="GMI44861.1"/>
    <property type="molecule type" value="Genomic_DNA"/>
</dbReference>
<evidence type="ECO:0000313" key="6">
    <source>
        <dbReference type="Proteomes" id="UP001165065"/>
    </source>
</evidence>
<dbReference type="Proteomes" id="UP001165065">
    <property type="component" value="Unassembled WGS sequence"/>
</dbReference>
<dbReference type="OrthoDB" id="10255285at2759"/>
<dbReference type="GO" id="GO:0006606">
    <property type="term" value="P:protein import into nucleus"/>
    <property type="evidence" value="ECO:0007669"/>
    <property type="project" value="TreeGrafter"/>
</dbReference>
<evidence type="ECO:0000256" key="1">
    <source>
        <dbReference type="ARBA" id="ARBA00010307"/>
    </source>
</evidence>
<name>A0A9W7LCN9_9STRA</name>
<evidence type="ECO:0000313" key="5">
    <source>
        <dbReference type="EMBL" id="GMI44861.1"/>
    </source>
</evidence>
<keyword evidence="3" id="KW-0653">Protein transport</keyword>
<reference evidence="6" key="1">
    <citation type="journal article" date="2023" name="Commun. Biol.">
        <title>Genome analysis of Parmales, the sister group of diatoms, reveals the evolutionary specialization of diatoms from phago-mixotrophs to photoautotrophs.</title>
        <authorList>
            <person name="Ban H."/>
            <person name="Sato S."/>
            <person name="Yoshikawa S."/>
            <person name="Yamada K."/>
            <person name="Nakamura Y."/>
            <person name="Ichinomiya M."/>
            <person name="Sato N."/>
            <person name="Blanc-Mathieu R."/>
            <person name="Endo H."/>
            <person name="Kuwata A."/>
            <person name="Ogata H."/>
        </authorList>
    </citation>
    <scope>NUCLEOTIDE SEQUENCE [LARGE SCALE GENOMIC DNA]</scope>
</reference>
<dbReference type="PANTHER" id="PTHR15837:SF0">
    <property type="entry name" value="RAN GUANINE NUCLEOTIDE RELEASE FACTOR"/>
    <property type="match status" value="1"/>
</dbReference>
<dbReference type="Gene3D" id="3.40.1000.10">
    <property type="entry name" value="Mog1/PsbP, alpha/beta/alpha sandwich"/>
    <property type="match status" value="1"/>
</dbReference>
<dbReference type="GO" id="GO:0005634">
    <property type="term" value="C:nucleus"/>
    <property type="evidence" value="ECO:0007669"/>
    <property type="project" value="TreeGrafter"/>
</dbReference>
<dbReference type="GO" id="GO:0005085">
    <property type="term" value="F:guanyl-nucleotide exchange factor activity"/>
    <property type="evidence" value="ECO:0007669"/>
    <property type="project" value="TreeGrafter"/>
</dbReference>
<evidence type="ECO:0000256" key="2">
    <source>
        <dbReference type="ARBA" id="ARBA00022448"/>
    </source>
</evidence>
<gene>
    <name evidence="5" type="ORF">TrCOL_g12696</name>
</gene>
<dbReference type="InterPro" id="IPR016123">
    <property type="entry name" value="Mog1/PsbP_a/b/a-sand"/>
</dbReference>
<feature type="region of interest" description="Disordered" evidence="4">
    <location>
        <begin position="1"/>
        <end position="108"/>
    </location>
</feature>
<dbReference type="InterPro" id="IPR007681">
    <property type="entry name" value="Mog1"/>
</dbReference>
<feature type="compositionally biased region" description="Low complexity" evidence="4">
    <location>
        <begin position="1"/>
        <end position="17"/>
    </location>
</feature>
<sequence length="347" mass="38196">MSSLSSKSGSKNSSRPTSPTPAQKEPNLPSPKTQARQRFRGPGRVPDSRVTTNGNEGQPVLVGDGGSDALTRGIQRVKLEIDVGDDGPSGGESLDGSRDNKGGGGGEEVDVVRKLGPKTIERTSNSNQLLGEGGRSILSAVSDWESKVKVVNLYGGAMTCIVPEEWRDVSGVRQVPDHQEVWQDVSERLSGEDRVTGVTGDWWLEEMGREGMMVVEILERQHDVKDRECVRFFWDDLCESNGCSENGDNEVCYERWEGVGVGGWGMVRRVKEGEVGMGRGRMKVAKGEKGNIWADVDIVVLRLRQVESDVILSYTREIREGEDMSDMGNIMKVICESFKIEDWTLFA</sequence>
<dbReference type="Pfam" id="PF04603">
    <property type="entry name" value="Mog1"/>
    <property type="match status" value="1"/>
</dbReference>
<organism evidence="5 6">
    <name type="scientific">Triparma columacea</name>
    <dbReference type="NCBI Taxonomy" id="722753"/>
    <lineage>
        <taxon>Eukaryota</taxon>
        <taxon>Sar</taxon>
        <taxon>Stramenopiles</taxon>
        <taxon>Ochrophyta</taxon>
        <taxon>Bolidophyceae</taxon>
        <taxon>Parmales</taxon>
        <taxon>Triparmaceae</taxon>
        <taxon>Triparma</taxon>
    </lineage>
</organism>
<keyword evidence="6" id="KW-1185">Reference proteome</keyword>
<dbReference type="AlphaFoldDB" id="A0A9W7LCN9"/>
<protein>
    <submittedName>
        <fullName evidence="5">Uncharacterized protein</fullName>
    </submittedName>
</protein>
<dbReference type="SUPFAM" id="SSF55724">
    <property type="entry name" value="Mog1p/PsbP-like"/>
    <property type="match status" value="1"/>
</dbReference>
<comment type="caution">
    <text evidence="5">The sequence shown here is derived from an EMBL/GenBank/DDBJ whole genome shotgun (WGS) entry which is preliminary data.</text>
</comment>
<keyword evidence="2" id="KW-0813">Transport</keyword>